<proteinExistence type="inferred from homology"/>
<feature type="compositionally biased region" description="Basic and acidic residues" evidence="2">
    <location>
        <begin position="153"/>
        <end position="174"/>
    </location>
</feature>
<dbReference type="InterPro" id="IPR036249">
    <property type="entry name" value="Thioredoxin-like_sf"/>
</dbReference>
<feature type="compositionally biased region" description="Basic and acidic residues" evidence="2">
    <location>
        <begin position="221"/>
        <end position="235"/>
    </location>
</feature>
<dbReference type="Gene3D" id="3.40.30.10">
    <property type="entry name" value="Glutaredoxin"/>
    <property type="match status" value="1"/>
</dbReference>
<evidence type="ECO:0000256" key="2">
    <source>
        <dbReference type="SAM" id="MobiDB-lite"/>
    </source>
</evidence>
<dbReference type="InterPro" id="IPR003782">
    <property type="entry name" value="SCO1/SenC"/>
</dbReference>
<accession>A0ABX0BN99</accession>
<comment type="similarity">
    <text evidence="1">Belongs to the SCO1/2 family.</text>
</comment>
<dbReference type="SUPFAM" id="SSF52833">
    <property type="entry name" value="Thioredoxin-like"/>
    <property type="match status" value="1"/>
</dbReference>
<dbReference type="EMBL" id="JAAGNC010000061">
    <property type="protein sequence ID" value="NEC55865.1"/>
    <property type="molecule type" value="Genomic_DNA"/>
</dbReference>
<sequence>MRHGNEFLLPHPCRFRFRDDYAPGSDSRRKFPADRRFRHRGHRTVLFRKIPARLFGITHCQTVCPPASARIDRALDELGNRVQALDVTVYPERDTPEALRAFLAARRVGEPDGRRPGEPARQARLRRRLPEPGPGERRPVLPARGLVVRRERHHDPHGPADRQRPAERPGRAVEDVPPPVDRGTLPRARRDRDRGHGRGSPCLVRPGKAVAGTDFAPGGRETGRRDAADRQRRPALETVPRRRARRRVRRDGITRPAHPGRGDRPRRQSPPHRPDQSDALLLEKRKP</sequence>
<protein>
    <submittedName>
        <fullName evidence="3">Uncharacterized protein</fullName>
    </submittedName>
</protein>
<dbReference type="Proteomes" id="UP000470404">
    <property type="component" value="Unassembled WGS sequence"/>
</dbReference>
<evidence type="ECO:0000256" key="1">
    <source>
        <dbReference type="ARBA" id="ARBA00010996"/>
    </source>
</evidence>
<keyword evidence="4" id="KW-1185">Reference proteome</keyword>
<feature type="compositionally biased region" description="Basic and acidic residues" evidence="2">
    <location>
        <begin position="128"/>
        <end position="139"/>
    </location>
</feature>
<organism evidence="3 4">
    <name type="scientific">Amycolatopsis rubida</name>
    <dbReference type="NCBI Taxonomy" id="112413"/>
    <lineage>
        <taxon>Bacteria</taxon>
        <taxon>Bacillati</taxon>
        <taxon>Actinomycetota</taxon>
        <taxon>Actinomycetes</taxon>
        <taxon>Pseudonocardiales</taxon>
        <taxon>Pseudonocardiaceae</taxon>
        <taxon>Amycolatopsis</taxon>
    </lineage>
</organism>
<comment type="caution">
    <text evidence="3">The sequence shown here is derived from an EMBL/GenBank/DDBJ whole genome shotgun (WGS) entry which is preliminary data.</text>
</comment>
<feature type="compositionally biased region" description="Basic and acidic residues" evidence="2">
    <location>
        <begin position="260"/>
        <end position="287"/>
    </location>
</feature>
<name>A0ABX0BN99_9PSEU</name>
<feature type="compositionally biased region" description="Basic and acidic residues" evidence="2">
    <location>
        <begin position="109"/>
        <end position="118"/>
    </location>
</feature>
<feature type="region of interest" description="Disordered" evidence="2">
    <location>
        <begin position="109"/>
        <end position="287"/>
    </location>
</feature>
<reference evidence="3 4" key="1">
    <citation type="submission" date="2020-01" db="EMBL/GenBank/DDBJ databases">
        <title>Insect and environment-associated Actinomycetes.</title>
        <authorList>
            <person name="Currrie C."/>
            <person name="Chevrette M."/>
            <person name="Carlson C."/>
            <person name="Stubbendieck R."/>
            <person name="Wendt-Pienkowski E."/>
        </authorList>
    </citation>
    <scope>NUCLEOTIDE SEQUENCE [LARGE SCALE GENOMIC DNA]</scope>
    <source>
        <strain evidence="3 4">SID8386</strain>
    </source>
</reference>
<evidence type="ECO:0000313" key="3">
    <source>
        <dbReference type="EMBL" id="NEC55865.1"/>
    </source>
</evidence>
<dbReference type="Pfam" id="PF02630">
    <property type="entry name" value="SCO1-SenC"/>
    <property type="match status" value="1"/>
</dbReference>
<evidence type="ECO:0000313" key="4">
    <source>
        <dbReference type="Proteomes" id="UP000470404"/>
    </source>
</evidence>
<gene>
    <name evidence="3" type="ORF">G3I59_09765</name>
</gene>